<organism evidence="5 6">
    <name type="scientific">Teichococcus deserti</name>
    <dbReference type="NCBI Taxonomy" id="1817963"/>
    <lineage>
        <taxon>Bacteria</taxon>
        <taxon>Pseudomonadati</taxon>
        <taxon>Pseudomonadota</taxon>
        <taxon>Alphaproteobacteria</taxon>
        <taxon>Acetobacterales</taxon>
        <taxon>Roseomonadaceae</taxon>
        <taxon>Roseomonas</taxon>
    </lineage>
</organism>
<dbReference type="InterPro" id="IPR036396">
    <property type="entry name" value="Cyt_P450_sf"/>
</dbReference>
<evidence type="ECO:0000313" key="6">
    <source>
        <dbReference type="Proteomes" id="UP000188879"/>
    </source>
</evidence>
<comment type="similarity">
    <text evidence="1 3">Belongs to the cytochrome P450 family.</text>
</comment>
<evidence type="ECO:0000256" key="3">
    <source>
        <dbReference type="RuleBase" id="RU000461"/>
    </source>
</evidence>
<dbReference type="InterPro" id="IPR001128">
    <property type="entry name" value="Cyt_P450"/>
</dbReference>
<feature type="binding site" description="axial binding residue" evidence="2">
    <location>
        <position position="351"/>
    </location>
    <ligand>
        <name>heme</name>
        <dbReference type="ChEBI" id="CHEBI:30413"/>
    </ligand>
    <ligandPart>
        <name>Fe</name>
        <dbReference type="ChEBI" id="CHEBI:18248"/>
    </ligandPart>
</feature>
<evidence type="ECO:0008006" key="7">
    <source>
        <dbReference type="Google" id="ProtNLM"/>
    </source>
</evidence>
<comment type="cofactor">
    <cofactor evidence="2">
        <name>heme</name>
        <dbReference type="ChEBI" id="CHEBI:30413"/>
    </cofactor>
</comment>
<name>A0A1V2H568_9PROT</name>
<keyword evidence="6" id="KW-1185">Reference proteome</keyword>
<dbReference type="PANTHER" id="PTHR46696:SF1">
    <property type="entry name" value="CYTOCHROME P450 YJIB-RELATED"/>
    <property type="match status" value="1"/>
</dbReference>
<dbReference type="Pfam" id="PF00067">
    <property type="entry name" value="p450"/>
    <property type="match status" value="1"/>
</dbReference>
<sequence length="417" mass="44277">MGRRVTRPSMHRPGIDRPGGMPPRLDAGPARWCDRDRIWLLTRHADVAQLLRQPAVEAVEFYAGIAAIGRRAGRDYGSLVRLLAGILMFRNPPEHGAARDWLRRGLATLAGGFSAAAVGACVEVALAPLRHGRPVELVAALADRLPVLVMARALGFAEATVATLLAEGRGIVNAWERGLPLRAYDALQRQAAAIEAALLAELDRAARDGGPLQPLLALNQQGSRLSQAEVAGALFNLVMAGIETTAGLLSSAMLLAFGAPGRAAALRDGAIPLRGFLDEVLRCAPPLRRLPGRRLLAPARFGEIEIEAGAIVIADVEAAQHDPAVHPEPDLFDPARRRAPPLAFGGGAHACLGIPLAMLEAQLLLAALLEAGLRLEAAPPPRWEAHPSFRRLQQLQGRLDPSSPIPVPIAGTEHHVG</sequence>
<dbReference type="InterPro" id="IPR002401">
    <property type="entry name" value="Cyt_P450_E_grp-I"/>
</dbReference>
<protein>
    <recommendedName>
        <fullName evidence="7">Cytochrome</fullName>
    </recommendedName>
</protein>
<dbReference type="EMBL" id="MLCO01000090">
    <property type="protein sequence ID" value="ONG54010.1"/>
    <property type="molecule type" value="Genomic_DNA"/>
</dbReference>
<accession>A0A1V2H568</accession>
<dbReference type="InterPro" id="IPR017972">
    <property type="entry name" value="Cyt_P450_CS"/>
</dbReference>
<keyword evidence="3" id="KW-0503">Monooxygenase</keyword>
<feature type="compositionally biased region" description="Basic residues" evidence="4">
    <location>
        <begin position="1"/>
        <end position="10"/>
    </location>
</feature>
<dbReference type="AlphaFoldDB" id="A0A1V2H568"/>
<dbReference type="GO" id="GO:0020037">
    <property type="term" value="F:heme binding"/>
    <property type="evidence" value="ECO:0007669"/>
    <property type="project" value="InterPro"/>
</dbReference>
<keyword evidence="2 3" id="KW-0408">Iron</keyword>
<dbReference type="GO" id="GO:0005506">
    <property type="term" value="F:iron ion binding"/>
    <property type="evidence" value="ECO:0007669"/>
    <property type="project" value="InterPro"/>
</dbReference>
<proteinExistence type="inferred from homology"/>
<feature type="region of interest" description="Disordered" evidence="4">
    <location>
        <begin position="1"/>
        <end position="27"/>
    </location>
</feature>
<comment type="caution">
    <text evidence="5">The sequence shown here is derived from an EMBL/GenBank/DDBJ whole genome shotgun (WGS) entry which is preliminary data.</text>
</comment>
<evidence type="ECO:0000313" key="5">
    <source>
        <dbReference type="EMBL" id="ONG54010.1"/>
    </source>
</evidence>
<dbReference type="GO" id="GO:0004497">
    <property type="term" value="F:monooxygenase activity"/>
    <property type="evidence" value="ECO:0007669"/>
    <property type="project" value="UniProtKB-KW"/>
</dbReference>
<keyword evidence="2 3" id="KW-0479">Metal-binding</keyword>
<dbReference type="PRINTS" id="PR00463">
    <property type="entry name" value="EP450I"/>
</dbReference>
<reference evidence="5 6" key="1">
    <citation type="submission" date="2016-10" db="EMBL/GenBank/DDBJ databases">
        <title>Draft Genome sequence of Roseomonas sp. strain M3.</title>
        <authorList>
            <person name="Subhash Y."/>
            <person name="Lee S."/>
        </authorList>
    </citation>
    <scope>NUCLEOTIDE SEQUENCE [LARGE SCALE GENOMIC DNA]</scope>
    <source>
        <strain evidence="5 6">M3</strain>
    </source>
</reference>
<evidence type="ECO:0000256" key="2">
    <source>
        <dbReference type="PIRSR" id="PIRSR602401-1"/>
    </source>
</evidence>
<dbReference type="GO" id="GO:0016705">
    <property type="term" value="F:oxidoreductase activity, acting on paired donors, with incorporation or reduction of molecular oxygen"/>
    <property type="evidence" value="ECO:0007669"/>
    <property type="project" value="InterPro"/>
</dbReference>
<evidence type="ECO:0000256" key="1">
    <source>
        <dbReference type="ARBA" id="ARBA00010617"/>
    </source>
</evidence>
<keyword evidence="3" id="KW-0560">Oxidoreductase</keyword>
<gene>
    <name evidence="5" type="ORF">BKE38_11075</name>
</gene>
<dbReference type="Gene3D" id="1.10.630.10">
    <property type="entry name" value="Cytochrome P450"/>
    <property type="match status" value="1"/>
</dbReference>
<dbReference type="SUPFAM" id="SSF48264">
    <property type="entry name" value="Cytochrome P450"/>
    <property type="match status" value="1"/>
</dbReference>
<dbReference type="PANTHER" id="PTHR46696">
    <property type="entry name" value="P450, PUTATIVE (EUROFUNG)-RELATED"/>
    <property type="match status" value="1"/>
</dbReference>
<dbReference type="PRINTS" id="PR00385">
    <property type="entry name" value="P450"/>
</dbReference>
<dbReference type="PROSITE" id="PS00086">
    <property type="entry name" value="CYTOCHROME_P450"/>
    <property type="match status" value="1"/>
</dbReference>
<keyword evidence="2 3" id="KW-0349">Heme</keyword>
<evidence type="ECO:0000256" key="4">
    <source>
        <dbReference type="SAM" id="MobiDB-lite"/>
    </source>
</evidence>
<dbReference type="Proteomes" id="UP000188879">
    <property type="component" value="Unassembled WGS sequence"/>
</dbReference>